<feature type="compositionally biased region" description="Low complexity" evidence="1">
    <location>
        <begin position="9"/>
        <end position="21"/>
    </location>
</feature>
<proteinExistence type="predicted"/>
<dbReference type="SFLD" id="SFLDG01129">
    <property type="entry name" value="C1.5:_HAD__Beta-PGM__Phosphata"/>
    <property type="match status" value="1"/>
</dbReference>
<keyword evidence="3" id="KW-1185">Reference proteome</keyword>
<name>A0A7R7DPP8_9ACTN</name>
<dbReference type="InterPro" id="IPR036412">
    <property type="entry name" value="HAD-like_sf"/>
</dbReference>
<dbReference type="Proteomes" id="UP000611640">
    <property type="component" value="Chromosome"/>
</dbReference>
<feature type="region of interest" description="Disordered" evidence="1">
    <location>
        <begin position="1"/>
        <end position="22"/>
    </location>
</feature>
<dbReference type="SUPFAM" id="SSF56784">
    <property type="entry name" value="HAD-like"/>
    <property type="match status" value="1"/>
</dbReference>
<dbReference type="PRINTS" id="PR00413">
    <property type="entry name" value="HADHALOGNASE"/>
</dbReference>
<protein>
    <recommendedName>
        <fullName evidence="4">Haloacid dehalogenase</fullName>
    </recommendedName>
</protein>
<evidence type="ECO:0000313" key="2">
    <source>
        <dbReference type="EMBL" id="BCJ35595.1"/>
    </source>
</evidence>
<dbReference type="Pfam" id="PF00702">
    <property type="entry name" value="Hydrolase"/>
    <property type="match status" value="1"/>
</dbReference>
<dbReference type="InterPro" id="IPR006439">
    <property type="entry name" value="HAD-SF_hydro_IA"/>
</dbReference>
<dbReference type="NCBIfam" id="TIGR01509">
    <property type="entry name" value="HAD-SF-IA-v3"/>
    <property type="match status" value="1"/>
</dbReference>
<evidence type="ECO:0000313" key="3">
    <source>
        <dbReference type="Proteomes" id="UP000611640"/>
    </source>
</evidence>
<accession>A0A7R7DPP8</accession>
<gene>
    <name evidence="2" type="ORF">Athai_30980</name>
</gene>
<dbReference type="Gene3D" id="3.40.50.1000">
    <property type="entry name" value="HAD superfamily/HAD-like"/>
    <property type="match status" value="1"/>
</dbReference>
<dbReference type="KEGG" id="atl:Athai_30980"/>
<dbReference type="NCBIfam" id="TIGR01549">
    <property type="entry name" value="HAD-SF-IA-v1"/>
    <property type="match status" value="1"/>
</dbReference>
<sequence>MPDATPRDPSAASGGPPTAASLLDGARRPRAVLLDFHGTIVQVEPAERWVRLAAAACGTDLPADRCAGLADALVTAGRAGGPRPGRIPPELAEAYADRDLSEPAHRTAYTGLAATVDTGIDGLPDALYERLLDPDGWRLYPDTVPMLRALRAAGVPVAVVSNIGFDVLPIAAALGLADLIDHWLLSYQLGTCKPDPAIFLRGCAAVRHEPEQTLMVGDTQADAAAAAIGCPTLVLPATEPDQVHGLAAILHLLGITG</sequence>
<evidence type="ECO:0000256" key="1">
    <source>
        <dbReference type="SAM" id="MobiDB-lite"/>
    </source>
</evidence>
<organism evidence="2 3">
    <name type="scientific">Actinocatenispora thailandica</name>
    <dbReference type="NCBI Taxonomy" id="227318"/>
    <lineage>
        <taxon>Bacteria</taxon>
        <taxon>Bacillati</taxon>
        <taxon>Actinomycetota</taxon>
        <taxon>Actinomycetes</taxon>
        <taxon>Micromonosporales</taxon>
        <taxon>Micromonosporaceae</taxon>
        <taxon>Actinocatenispora</taxon>
    </lineage>
</organism>
<reference evidence="2 3" key="1">
    <citation type="submission" date="2020-08" db="EMBL/GenBank/DDBJ databases">
        <title>Whole genome shotgun sequence of Actinocatenispora thailandica NBRC 105041.</title>
        <authorList>
            <person name="Komaki H."/>
            <person name="Tamura T."/>
        </authorList>
    </citation>
    <scope>NUCLEOTIDE SEQUENCE [LARGE SCALE GENOMIC DNA]</scope>
    <source>
        <strain evidence="2 3">NBRC 105041</strain>
    </source>
</reference>
<dbReference type="PANTHER" id="PTHR46649:SF4">
    <property type="entry name" value="HALOACID DEHALOGENASE-LIKE HYDROLASE (HAD) SUPERFAMILY PROTEIN"/>
    <property type="match status" value="1"/>
</dbReference>
<dbReference type="SFLD" id="SFLDS00003">
    <property type="entry name" value="Haloacid_Dehalogenase"/>
    <property type="match status" value="1"/>
</dbReference>
<dbReference type="InterPro" id="IPR023214">
    <property type="entry name" value="HAD_sf"/>
</dbReference>
<dbReference type="AlphaFoldDB" id="A0A7R7DPP8"/>
<dbReference type="EMBL" id="AP023355">
    <property type="protein sequence ID" value="BCJ35595.1"/>
    <property type="molecule type" value="Genomic_DNA"/>
</dbReference>
<evidence type="ECO:0008006" key="4">
    <source>
        <dbReference type="Google" id="ProtNLM"/>
    </source>
</evidence>
<dbReference type="PANTHER" id="PTHR46649">
    <property type="match status" value="1"/>
</dbReference>